<dbReference type="Proteomes" id="UP000035050">
    <property type="component" value="Plasmid pPO70-4"/>
</dbReference>
<evidence type="ECO:0000313" key="3">
    <source>
        <dbReference type="EMBL" id="AKK25095.1"/>
    </source>
</evidence>
<geneLocation type="plasmid" evidence="3 4">
    <name>pPO70-4</name>
</geneLocation>
<evidence type="ECO:0000256" key="2">
    <source>
        <dbReference type="SAM" id="Phobius"/>
    </source>
</evidence>
<gene>
    <name evidence="3" type="ORF">MB84_30705</name>
</gene>
<evidence type="ECO:0000256" key="1">
    <source>
        <dbReference type="SAM" id="MobiDB-lite"/>
    </source>
</evidence>
<keyword evidence="2" id="KW-1133">Transmembrane helix</keyword>
<dbReference type="KEGG" id="pox:MB84_30705"/>
<feature type="compositionally biased region" description="Basic and acidic residues" evidence="1">
    <location>
        <begin position="559"/>
        <end position="572"/>
    </location>
</feature>
<feature type="transmembrane region" description="Helical" evidence="2">
    <location>
        <begin position="62"/>
        <end position="85"/>
    </location>
</feature>
<protein>
    <submittedName>
        <fullName evidence="3">Conjugal transfer protein TraC</fullName>
    </submittedName>
</protein>
<feature type="transmembrane region" description="Helical" evidence="2">
    <location>
        <begin position="20"/>
        <end position="41"/>
    </location>
</feature>
<dbReference type="EMBL" id="CP011521">
    <property type="protein sequence ID" value="AKK25095.1"/>
    <property type="molecule type" value="Genomic_DNA"/>
</dbReference>
<accession>A0A0G3IJ10</accession>
<reference evidence="3" key="1">
    <citation type="submission" date="2016-06" db="EMBL/GenBank/DDBJ databases">
        <title>Pandoraea oxalativorans DSM 23570 Genome Sequencing.</title>
        <authorList>
            <person name="Ee R."/>
            <person name="Lim Y.-L."/>
            <person name="Yong D."/>
            <person name="Yin W.-F."/>
            <person name="Chan K.-G."/>
        </authorList>
    </citation>
    <scope>NUCLEOTIDE SEQUENCE</scope>
    <source>
        <strain evidence="3">DSM 23570</strain>
        <plasmid evidence="3">pPO70-4</plasmid>
    </source>
</reference>
<keyword evidence="2" id="KW-0472">Membrane</keyword>
<feature type="transmembrane region" description="Helical" evidence="2">
    <location>
        <begin position="105"/>
        <end position="123"/>
    </location>
</feature>
<keyword evidence="3" id="KW-0614">Plasmid</keyword>
<organism evidence="3 4">
    <name type="scientific">Pandoraea oxalativorans</name>
    <dbReference type="NCBI Taxonomy" id="573737"/>
    <lineage>
        <taxon>Bacteria</taxon>
        <taxon>Pseudomonadati</taxon>
        <taxon>Pseudomonadota</taxon>
        <taxon>Betaproteobacteria</taxon>
        <taxon>Burkholderiales</taxon>
        <taxon>Burkholderiaceae</taxon>
        <taxon>Pandoraea</taxon>
    </lineage>
</organism>
<dbReference type="AlphaFoldDB" id="A0A0G3IJ10"/>
<dbReference type="SUPFAM" id="SSF52540">
    <property type="entry name" value="P-loop containing nucleoside triphosphate hydrolases"/>
    <property type="match status" value="1"/>
</dbReference>
<evidence type="ECO:0000313" key="4">
    <source>
        <dbReference type="Proteomes" id="UP000035050"/>
    </source>
</evidence>
<dbReference type="PATRIC" id="fig|573737.6.peg.6233"/>
<feature type="region of interest" description="Disordered" evidence="1">
    <location>
        <begin position="553"/>
        <end position="572"/>
    </location>
</feature>
<dbReference type="OrthoDB" id="6512860at2"/>
<dbReference type="Gene3D" id="3.40.50.300">
    <property type="entry name" value="P-loop containing nucleotide triphosphate hydrolases"/>
    <property type="match status" value="1"/>
</dbReference>
<keyword evidence="2" id="KW-0812">Transmembrane</keyword>
<sequence length="572" mass="65068">MQSTAAVLVDHALLWSSPWYWIVLAVPLFMVSMLHPVPWRLPLNDASFRDWLTFIGRRASVIALYAWLFLVPPIAFFLFIVTSGMPFQAAASSFFAWLGGRIGQYWSIILGAVLYGALLRFLWDRYVLPRLSSYLRSVRVRQDTDKLVDARDEIANLQAKQFEPEKFFVEGKIFYGLDVNDQPIYYGLEDFYTTHHLVLGPSDFGKGIILQSVFKQVIGFGFGVFYVDPKGDNWLPYLLQNEAKKAGRRFVYLDLRPEGKGVWHPFMGGSDRERRTRIVRAFNLEKVGDNSDVYKAKERALLDDALENTDGSIKAMLEYVKKEQDSDLSMLRDSLREWSRVNTFAQPGKRKGHSIEACLMNNAIVYVRGDLRDPVVKEATKAYIAELTGEITRLEPVRPAHVVFSADELKFIACAELMEAIATIRQFRCNMFLLGQSFANVEAPDDKRLDGKALASELEVNTPIKFVYRAEDKRTAEWTEYMSTKQQLCVVQRETTKTNTHGGEEWEGHRMVGSQEAPIISATTARNLPRRVAIGFMPGRLATKVFTSPTKIDNSEASWEDKPAGSETLHPR</sequence>
<keyword evidence="4" id="KW-1185">Reference proteome</keyword>
<proteinExistence type="predicted"/>
<name>A0A0G3IJ10_9BURK</name>
<dbReference type="InterPro" id="IPR027417">
    <property type="entry name" value="P-loop_NTPase"/>
</dbReference>